<proteinExistence type="predicted"/>
<dbReference type="HOGENOM" id="CLU_3194791_0_0_4"/>
<evidence type="ECO:0000313" key="1">
    <source>
        <dbReference type="EMBL" id="EFF75509.1"/>
    </source>
</evidence>
<evidence type="ECO:0000313" key="2">
    <source>
        <dbReference type="Proteomes" id="UP000004510"/>
    </source>
</evidence>
<reference evidence="2" key="1">
    <citation type="submission" date="2010-03" db="EMBL/GenBank/DDBJ databases">
        <title>Complete sequence of Mobiluncus curtisii ATCC 43063.</title>
        <authorList>
            <person name="Muzny D."/>
            <person name="Qin X."/>
            <person name="Deng J."/>
            <person name="Jiang H."/>
            <person name="Liu Y."/>
            <person name="Qu J."/>
            <person name="Song X.-Z."/>
            <person name="Zhang L."/>
            <person name="Thornton R."/>
            <person name="Coyle M."/>
            <person name="Francisco L."/>
            <person name="Jackson L."/>
            <person name="Javaid M."/>
            <person name="Korchina V."/>
            <person name="Kovar C."/>
            <person name="Mata R."/>
            <person name="Mathew T."/>
            <person name="Ngo R."/>
            <person name="Nguyen L."/>
            <person name="Nguyen N."/>
            <person name="Okwuonu G."/>
            <person name="Ongeri F."/>
            <person name="Pham C."/>
            <person name="Simmons D."/>
            <person name="Wilczek-Boney K."/>
            <person name="Hale W."/>
            <person name="Jakkamsetti A."/>
            <person name="Pham P."/>
            <person name="Ruth R."/>
            <person name="San Lucas F."/>
            <person name="Warren J."/>
            <person name="Zhang J."/>
            <person name="Zhao Z."/>
            <person name="Zhou C."/>
            <person name="Zhu D."/>
            <person name="Lee S."/>
            <person name="Bess C."/>
            <person name="Blankenburg K."/>
            <person name="Forbes L."/>
            <person name="Fu Q."/>
            <person name="Gubbala S."/>
            <person name="Hirani K."/>
            <person name="Jayaseelan J.C."/>
            <person name="Lara F."/>
            <person name="Munidasa M."/>
            <person name="Palculict T."/>
            <person name="Patil S."/>
            <person name="Pu L.-L."/>
            <person name="Saada N."/>
            <person name="Tang L."/>
            <person name="Weissenberger G."/>
            <person name="Zhu Y."/>
            <person name="Hemphill L."/>
            <person name="Shang Y."/>
            <person name="Youmans B."/>
            <person name="Ayvaz T."/>
            <person name="Ross M."/>
            <person name="Santibanez J."/>
            <person name="Aqrawi P."/>
            <person name="Gross S."/>
            <person name="Joshi V."/>
            <person name="Fowler G."/>
            <person name="Nazareth L."/>
            <person name="Reid J."/>
            <person name="Worley K."/>
            <person name="Petrosino J."/>
            <person name="Highlander S."/>
            <person name="Gibbs R."/>
            <person name="Gibbs R."/>
        </authorList>
    </citation>
    <scope>NUCLEOTIDE SEQUENCE [LARGE SCALE GENOMIC DNA]</scope>
    <source>
        <strain evidence="2">ATCC 43553</strain>
    </source>
</reference>
<protein>
    <submittedName>
        <fullName evidence="1">Uncharacterized protein</fullName>
    </submittedName>
</protein>
<comment type="caution">
    <text evidence="1">The sequence shown here is derived from an EMBL/GenBank/DDBJ whole genome shotgun (WGS) entry which is preliminary data.</text>
</comment>
<accession>D4XCC9</accession>
<organism evidence="1 2">
    <name type="scientific">Achromobacter piechaudii ATCC 43553</name>
    <dbReference type="NCBI Taxonomy" id="742159"/>
    <lineage>
        <taxon>Bacteria</taxon>
        <taxon>Pseudomonadati</taxon>
        <taxon>Pseudomonadota</taxon>
        <taxon>Betaproteobacteria</taxon>
        <taxon>Burkholderiales</taxon>
        <taxon>Alcaligenaceae</taxon>
        <taxon>Achromobacter</taxon>
    </lineage>
</organism>
<dbReference type="PATRIC" id="fig|742159.3.peg.4087"/>
<dbReference type="AlphaFoldDB" id="D4XCC9"/>
<name>D4XCC9_9BURK</name>
<gene>
    <name evidence="1" type="ORF">HMPREF0004_3126</name>
</gene>
<dbReference type="Proteomes" id="UP000004510">
    <property type="component" value="Unassembled WGS sequence"/>
</dbReference>
<dbReference type="EMBL" id="ADMS01000070">
    <property type="protein sequence ID" value="EFF75509.1"/>
    <property type="molecule type" value="Genomic_DNA"/>
</dbReference>
<sequence length="45" mass="5121">MHRCSSCLPPCLWRETSRRLAEGRLIVVGWRARMASALRPAGRGR</sequence>